<dbReference type="SUPFAM" id="SSF51658">
    <property type="entry name" value="Xylose isomerase-like"/>
    <property type="match status" value="1"/>
</dbReference>
<protein>
    <submittedName>
        <fullName evidence="1">Xylose isomerase domain-containing protein</fullName>
    </submittedName>
</protein>
<dbReference type="RefSeq" id="WP_024668251.1">
    <property type="nucleotide sequence ID" value="NZ_LJRI01000050.1"/>
</dbReference>
<gene>
    <name evidence="1" type="ORF">ALO94_04191</name>
</gene>
<sequence length="285" mass="31540">MNNQNIELLAAYWTIAGDIYPMGPTEVSPYSFEDRMEAAGNAGFKGIGLVHNGMMDTVDKIGYPAMKAILEKNGIKHVELEFLVDWYHTGERRRQSDKVRQELLEAAKALGVRSIKIGPGIGEDTADIDLMVKEFTLLSQQAAEVGANIVLEIMPFSNVRTIETALAIVEGANQPNGGLLLDIWHLQRGGVDFNDISKIPARFIKSIELNDAHKYAIEPLWMDTIHKRVLPGDGTFDIPAFIKAVQAAGYEGPWGLEVLSDTHRKLPLELMANSAYEKTMSQFGK</sequence>
<dbReference type="PANTHER" id="PTHR12110:SF48">
    <property type="entry name" value="BLL3656 PROTEIN"/>
    <property type="match status" value="1"/>
</dbReference>
<evidence type="ECO:0000313" key="2">
    <source>
        <dbReference type="Proteomes" id="UP000050384"/>
    </source>
</evidence>
<dbReference type="InterPro" id="IPR013022">
    <property type="entry name" value="Xyl_isomerase-like_TIM-brl"/>
</dbReference>
<comment type="caution">
    <text evidence="1">The sequence shown here is derived from an EMBL/GenBank/DDBJ whole genome shotgun (WGS) entry which is preliminary data.</text>
</comment>
<keyword evidence="1" id="KW-0413">Isomerase</keyword>
<dbReference type="Proteomes" id="UP000050384">
    <property type="component" value="Unassembled WGS sequence"/>
</dbReference>
<dbReference type="InterPro" id="IPR050312">
    <property type="entry name" value="IolE/XylAMocC-like"/>
</dbReference>
<organism evidence="1 2">
    <name type="scientific">Pseudomonas syringae pv. spinaceae</name>
    <dbReference type="NCBI Taxonomy" id="264459"/>
    <lineage>
        <taxon>Bacteria</taxon>
        <taxon>Pseudomonadati</taxon>
        <taxon>Pseudomonadota</taxon>
        <taxon>Gammaproteobacteria</taxon>
        <taxon>Pseudomonadales</taxon>
        <taxon>Pseudomonadaceae</taxon>
        <taxon>Pseudomonas</taxon>
        <taxon>Pseudomonas syringae</taxon>
    </lineage>
</organism>
<dbReference type="PANTHER" id="PTHR12110">
    <property type="entry name" value="HYDROXYPYRUVATE ISOMERASE"/>
    <property type="match status" value="1"/>
</dbReference>
<evidence type="ECO:0000313" key="1">
    <source>
        <dbReference type="EMBL" id="KPZ14237.1"/>
    </source>
</evidence>
<accession>A0A0Q0D8P8</accession>
<dbReference type="GO" id="GO:0016853">
    <property type="term" value="F:isomerase activity"/>
    <property type="evidence" value="ECO:0007669"/>
    <property type="project" value="UniProtKB-KW"/>
</dbReference>
<dbReference type="Gene3D" id="3.20.20.150">
    <property type="entry name" value="Divalent-metal-dependent TIM barrel enzymes"/>
    <property type="match status" value="1"/>
</dbReference>
<proteinExistence type="predicted"/>
<dbReference type="InterPro" id="IPR036237">
    <property type="entry name" value="Xyl_isomerase-like_sf"/>
</dbReference>
<dbReference type="AlphaFoldDB" id="A0A0Q0D8P8"/>
<dbReference type="EMBL" id="LJRI01000050">
    <property type="protein sequence ID" value="KPZ14237.1"/>
    <property type="molecule type" value="Genomic_DNA"/>
</dbReference>
<reference evidence="1 2" key="1">
    <citation type="submission" date="2015-09" db="EMBL/GenBank/DDBJ databases">
        <title>Genome announcement of multiple Pseudomonas syringae strains.</title>
        <authorList>
            <person name="Thakur S."/>
            <person name="Wang P.W."/>
            <person name="Gong Y."/>
            <person name="Weir B.S."/>
            <person name="Guttman D.S."/>
        </authorList>
    </citation>
    <scope>NUCLEOTIDE SEQUENCE [LARGE SCALE GENOMIC DNA]</scope>
    <source>
        <strain evidence="1 2">ICMP16929</strain>
    </source>
</reference>
<name>A0A0Q0D8P8_PSESX</name>
<dbReference type="Pfam" id="PF01261">
    <property type="entry name" value="AP_endonuc_2"/>
    <property type="match status" value="1"/>
</dbReference>
<dbReference type="PATRIC" id="fig|264459.3.peg.6563"/>